<keyword evidence="5" id="KW-0963">Cytoplasm</keyword>
<dbReference type="NCBIfam" id="NF002111">
    <property type="entry name" value="PRK00951.2-1"/>
    <property type="match status" value="1"/>
</dbReference>
<dbReference type="Proteomes" id="UP001244136">
    <property type="component" value="Chromosome"/>
</dbReference>
<evidence type="ECO:0000256" key="1">
    <source>
        <dbReference type="ARBA" id="ARBA00005047"/>
    </source>
</evidence>
<evidence type="ECO:0000313" key="7">
    <source>
        <dbReference type="EMBL" id="WGT45992.1"/>
    </source>
</evidence>
<dbReference type="InterPro" id="IPR020568">
    <property type="entry name" value="Ribosomal_Su5_D2-typ_SF"/>
</dbReference>
<keyword evidence="3 5" id="KW-0368">Histidine biosynthesis</keyword>
<evidence type="ECO:0000313" key="8">
    <source>
        <dbReference type="Proteomes" id="UP001244136"/>
    </source>
</evidence>
<comment type="catalytic activity">
    <reaction evidence="5 6">
        <text>D-erythro-1-(imidazol-4-yl)glycerol 3-phosphate = 3-(imidazol-4-yl)-2-oxopropyl phosphate + H2O</text>
        <dbReference type="Rhea" id="RHEA:11040"/>
        <dbReference type="ChEBI" id="CHEBI:15377"/>
        <dbReference type="ChEBI" id="CHEBI:57766"/>
        <dbReference type="ChEBI" id="CHEBI:58278"/>
        <dbReference type="EC" id="4.2.1.19"/>
    </reaction>
</comment>
<dbReference type="InterPro" id="IPR038494">
    <property type="entry name" value="IGPD_sf"/>
</dbReference>
<protein>
    <recommendedName>
        <fullName evidence="5 6">Imidazoleglycerol-phosphate dehydratase</fullName>
        <shortName evidence="5">IGPD</shortName>
        <ecNumber evidence="5 6">4.2.1.19</ecNumber>
    </recommendedName>
</protein>
<dbReference type="SUPFAM" id="SSF54211">
    <property type="entry name" value="Ribosomal protein S5 domain 2-like"/>
    <property type="match status" value="2"/>
</dbReference>
<reference evidence="7 8" key="1">
    <citation type="journal article" date="2008" name="Int. J. Syst. Evol. Microbiol.">
        <title>Tessaracoccus flavescens sp. nov., isolated from marine sediment.</title>
        <authorList>
            <person name="Lee D.W."/>
            <person name="Lee S.D."/>
        </authorList>
    </citation>
    <scope>NUCLEOTIDE SEQUENCE [LARGE SCALE GENOMIC DNA]</scope>
    <source>
        <strain evidence="7 8">T21</strain>
    </source>
</reference>
<sequence length="202" mass="21280">MSRTATVTRTTSESEITVSIDLDGTGASTISTGVGFYDHMLTALAKHSLIDIEVAATGDLHIDGHHTVEDVAICLGRALKEALGDKSGIRRYGHAVIPLDEAIADVVVDVAGRPYVTCTGEPDGQVYARIGGSGVPYAGSMTYHVFEALALNAGLCLHLRLLAGRDPHHIVEAEFKALARALREAVEPDPRQTGVPSTKGAL</sequence>
<comment type="similarity">
    <text evidence="5 6">Belongs to the imidazoleglycerol-phosphate dehydratase family.</text>
</comment>
<dbReference type="PANTHER" id="PTHR23133">
    <property type="entry name" value="IMIDAZOLEGLYCEROL-PHOSPHATE DEHYDRATASE HIS7"/>
    <property type="match status" value="1"/>
</dbReference>
<gene>
    <name evidence="5 7" type="primary">hisB</name>
    <name evidence="7" type="ORF">QH948_07360</name>
</gene>
<dbReference type="GO" id="GO:0004424">
    <property type="term" value="F:imidazoleglycerol-phosphate dehydratase activity"/>
    <property type="evidence" value="ECO:0007669"/>
    <property type="project" value="UniProtKB-EC"/>
</dbReference>
<comment type="subcellular location">
    <subcellularLocation>
        <location evidence="5 6">Cytoplasm</location>
    </subcellularLocation>
</comment>
<keyword evidence="2 5" id="KW-0028">Amino-acid biosynthesis</keyword>
<dbReference type="RefSeq" id="WP_281143825.1">
    <property type="nucleotide sequence ID" value="NZ_CP123967.1"/>
</dbReference>
<dbReference type="HAMAP" id="MF_00076">
    <property type="entry name" value="HisB"/>
    <property type="match status" value="1"/>
</dbReference>
<evidence type="ECO:0000256" key="3">
    <source>
        <dbReference type="ARBA" id="ARBA00023102"/>
    </source>
</evidence>
<keyword evidence="8" id="KW-1185">Reference proteome</keyword>
<dbReference type="InterPro" id="IPR020565">
    <property type="entry name" value="ImidazoleglycerP_deHydtase_CS"/>
</dbReference>
<dbReference type="Pfam" id="PF00475">
    <property type="entry name" value="IGPD"/>
    <property type="match status" value="1"/>
</dbReference>
<evidence type="ECO:0000256" key="5">
    <source>
        <dbReference type="HAMAP-Rule" id="MF_00076"/>
    </source>
</evidence>
<comment type="pathway">
    <text evidence="1 5 6">Amino-acid biosynthesis; L-histidine biosynthesis; L-histidine from 5-phospho-alpha-D-ribose 1-diphosphate: step 6/9.</text>
</comment>
<evidence type="ECO:0000256" key="6">
    <source>
        <dbReference type="RuleBase" id="RU000599"/>
    </source>
</evidence>
<proteinExistence type="inferred from homology"/>
<dbReference type="Gene3D" id="3.30.230.40">
    <property type="entry name" value="Imidazole glycerol phosphate dehydratase, domain 1"/>
    <property type="match status" value="2"/>
</dbReference>
<dbReference type="PROSITE" id="PS00955">
    <property type="entry name" value="IGP_DEHYDRATASE_2"/>
    <property type="match status" value="1"/>
</dbReference>
<accession>A0ABY8PU67</accession>
<dbReference type="NCBIfam" id="NF002110">
    <property type="entry name" value="PRK00951.1-6"/>
    <property type="match status" value="1"/>
</dbReference>
<dbReference type="PROSITE" id="PS00954">
    <property type="entry name" value="IGP_DEHYDRATASE_1"/>
    <property type="match status" value="1"/>
</dbReference>
<dbReference type="PANTHER" id="PTHR23133:SF2">
    <property type="entry name" value="IMIDAZOLEGLYCEROL-PHOSPHATE DEHYDRATASE"/>
    <property type="match status" value="1"/>
</dbReference>
<dbReference type="CDD" id="cd07914">
    <property type="entry name" value="IGPD"/>
    <property type="match status" value="1"/>
</dbReference>
<dbReference type="InterPro" id="IPR000807">
    <property type="entry name" value="ImidazoleglycerolP_deHydtase"/>
</dbReference>
<keyword evidence="4 5" id="KW-0456">Lyase</keyword>
<evidence type="ECO:0000256" key="2">
    <source>
        <dbReference type="ARBA" id="ARBA00022605"/>
    </source>
</evidence>
<dbReference type="EC" id="4.2.1.19" evidence="5 6"/>
<dbReference type="NCBIfam" id="NF002114">
    <property type="entry name" value="PRK00951.2-4"/>
    <property type="match status" value="1"/>
</dbReference>
<evidence type="ECO:0000256" key="4">
    <source>
        <dbReference type="ARBA" id="ARBA00023239"/>
    </source>
</evidence>
<name>A0ABY8PU67_9ACTN</name>
<organism evidence="7 8">
    <name type="scientific">Tessaracoccus lacteus</name>
    <dbReference type="NCBI Taxonomy" id="3041766"/>
    <lineage>
        <taxon>Bacteria</taxon>
        <taxon>Bacillati</taxon>
        <taxon>Actinomycetota</taxon>
        <taxon>Actinomycetes</taxon>
        <taxon>Propionibacteriales</taxon>
        <taxon>Propionibacteriaceae</taxon>
        <taxon>Tessaracoccus</taxon>
    </lineage>
</organism>
<dbReference type="EMBL" id="CP123967">
    <property type="protein sequence ID" value="WGT45992.1"/>
    <property type="molecule type" value="Genomic_DNA"/>
</dbReference>